<dbReference type="NCBIfam" id="NF041414">
    <property type="entry name" value="ArsI_CadI_VOC"/>
    <property type="match status" value="1"/>
</dbReference>
<dbReference type="Gene3D" id="3.10.180.10">
    <property type="entry name" value="2,3-Dihydroxybiphenyl 1,2-Dioxygenase, domain 1"/>
    <property type="match status" value="1"/>
</dbReference>
<dbReference type="SUPFAM" id="SSF54593">
    <property type="entry name" value="Glyoxalase/Bleomycin resistance protein/Dihydroxybiphenyl dioxygenase"/>
    <property type="match status" value="1"/>
</dbReference>
<dbReference type="InterPro" id="IPR037523">
    <property type="entry name" value="VOC_core"/>
</dbReference>
<dbReference type="PANTHER" id="PTHR41294">
    <property type="entry name" value="CADMIUM-INDUCED PROTEIN CADI"/>
    <property type="match status" value="1"/>
</dbReference>
<dbReference type="InterPro" id="IPR052393">
    <property type="entry name" value="Cadmium-induced_rsp"/>
</dbReference>
<dbReference type="Proteomes" id="UP001239782">
    <property type="component" value="Chromosome"/>
</dbReference>
<feature type="domain" description="VOC" evidence="1">
    <location>
        <begin position="2"/>
        <end position="115"/>
    </location>
</feature>
<name>A0AA51RQZ9_9GAMM</name>
<dbReference type="AlphaFoldDB" id="A0AA51RQZ9"/>
<sequence>MRRFHVHLTVENLTHNIDYYSQLFGQPPTKEKSDYAQWLLENPAVNFAISSRGKTFGISHLGVQADNDDDWQELQERARRSGDIFEQSNTTCCYAKSDKAWSKDPQGVAWEYFFTKSQADDYGVDTSEDLNAISSDGYVEQELSSKNIDSYKSNSNNCRLFARKDNCCS</sequence>
<dbReference type="Pfam" id="PF00903">
    <property type="entry name" value="Glyoxalase"/>
    <property type="match status" value="1"/>
</dbReference>
<dbReference type="InterPro" id="IPR029068">
    <property type="entry name" value="Glyas_Bleomycin-R_OHBP_Dase"/>
</dbReference>
<evidence type="ECO:0000313" key="2">
    <source>
        <dbReference type="EMBL" id="WMS85919.1"/>
    </source>
</evidence>
<keyword evidence="3" id="KW-1185">Reference proteome</keyword>
<dbReference type="PANTHER" id="PTHR41294:SF1">
    <property type="entry name" value="CADMIUM-INDUCED PROTEIN CADI"/>
    <property type="match status" value="1"/>
</dbReference>
<evidence type="ECO:0000313" key="3">
    <source>
        <dbReference type="Proteomes" id="UP001239782"/>
    </source>
</evidence>
<dbReference type="RefSeq" id="WP_309201071.1">
    <property type="nucleotide sequence ID" value="NZ_CP133548.1"/>
</dbReference>
<proteinExistence type="predicted"/>
<dbReference type="PROSITE" id="PS51819">
    <property type="entry name" value="VOC"/>
    <property type="match status" value="1"/>
</dbReference>
<evidence type="ECO:0000259" key="1">
    <source>
        <dbReference type="PROSITE" id="PS51819"/>
    </source>
</evidence>
<dbReference type="KEGG" id="plei:Q9312_11890"/>
<protein>
    <submittedName>
        <fullName evidence="2">ArsI/CadI family heavy metal resistance metalloenzyme</fullName>
    </submittedName>
</protein>
<organism evidence="2 3">
    <name type="scientific">Pleionea litopenaei</name>
    <dbReference type="NCBI Taxonomy" id="3070815"/>
    <lineage>
        <taxon>Bacteria</taxon>
        <taxon>Pseudomonadati</taxon>
        <taxon>Pseudomonadota</taxon>
        <taxon>Gammaproteobacteria</taxon>
        <taxon>Oceanospirillales</taxon>
        <taxon>Pleioneaceae</taxon>
        <taxon>Pleionea</taxon>
    </lineage>
</organism>
<accession>A0AA51RQZ9</accession>
<reference evidence="2 3" key="1">
    <citation type="submission" date="2023-08" db="EMBL/GenBank/DDBJ databases">
        <title>Pleionea litopenaei sp. nov., isolated from stomach of juvenile Litopenaeus vannamei.</title>
        <authorList>
            <person name="Rho A.M."/>
            <person name="Hwang C.Y."/>
        </authorList>
    </citation>
    <scope>NUCLEOTIDE SEQUENCE [LARGE SCALE GENOMIC DNA]</scope>
    <source>
        <strain evidence="2 3">HL-JVS1</strain>
    </source>
</reference>
<dbReference type="GO" id="GO:0046686">
    <property type="term" value="P:response to cadmium ion"/>
    <property type="evidence" value="ECO:0007669"/>
    <property type="project" value="TreeGrafter"/>
</dbReference>
<gene>
    <name evidence="2" type="ORF">Q9312_11890</name>
</gene>
<dbReference type="InterPro" id="IPR004360">
    <property type="entry name" value="Glyas_Fos-R_dOase_dom"/>
</dbReference>
<dbReference type="EMBL" id="CP133548">
    <property type="protein sequence ID" value="WMS85919.1"/>
    <property type="molecule type" value="Genomic_DNA"/>
</dbReference>
<dbReference type="InterPro" id="IPR049789">
    <property type="entry name" value="ArsI/CadI-like"/>
</dbReference>